<dbReference type="GO" id="GO:0006355">
    <property type="term" value="P:regulation of DNA-templated transcription"/>
    <property type="evidence" value="ECO:0007669"/>
    <property type="project" value="InterPro"/>
</dbReference>
<name>A0A9N7Z1Q7_PLEPL</name>
<dbReference type="PANTHER" id="PTHR47282:SF1">
    <property type="entry name" value="PGC-1 AND ERR-INDUCED REGULATOR IN MUSCLE PROTEIN 1"/>
    <property type="match status" value="1"/>
</dbReference>
<evidence type="ECO:0000313" key="1">
    <source>
        <dbReference type="EMBL" id="CAB1452458.1"/>
    </source>
</evidence>
<dbReference type="Proteomes" id="UP001153269">
    <property type="component" value="Unassembled WGS sequence"/>
</dbReference>
<organism evidence="1 2">
    <name type="scientific">Pleuronectes platessa</name>
    <name type="common">European plaice</name>
    <dbReference type="NCBI Taxonomy" id="8262"/>
    <lineage>
        <taxon>Eukaryota</taxon>
        <taxon>Metazoa</taxon>
        <taxon>Chordata</taxon>
        <taxon>Craniata</taxon>
        <taxon>Vertebrata</taxon>
        <taxon>Euteleostomi</taxon>
        <taxon>Actinopterygii</taxon>
        <taxon>Neopterygii</taxon>
        <taxon>Teleostei</taxon>
        <taxon>Neoteleostei</taxon>
        <taxon>Acanthomorphata</taxon>
        <taxon>Carangaria</taxon>
        <taxon>Pleuronectiformes</taxon>
        <taxon>Pleuronectoidei</taxon>
        <taxon>Pleuronectidae</taxon>
        <taxon>Pleuronectes</taxon>
    </lineage>
</organism>
<evidence type="ECO:0008006" key="3">
    <source>
        <dbReference type="Google" id="ProtNLM"/>
    </source>
</evidence>
<dbReference type="InterPro" id="IPR043442">
    <property type="entry name" value="Perm1"/>
</dbReference>
<comment type="caution">
    <text evidence="1">The sequence shown here is derived from an EMBL/GenBank/DDBJ whole genome shotgun (WGS) entry which is preliminary data.</text>
</comment>
<dbReference type="GO" id="GO:0014850">
    <property type="term" value="P:response to muscle activity"/>
    <property type="evidence" value="ECO:0007669"/>
    <property type="project" value="TreeGrafter"/>
</dbReference>
<dbReference type="AlphaFoldDB" id="A0A9N7Z1Q7"/>
<dbReference type="EMBL" id="CADEAL010004129">
    <property type="protein sequence ID" value="CAB1452458.1"/>
    <property type="molecule type" value="Genomic_DNA"/>
</dbReference>
<protein>
    <recommendedName>
        <fullName evidence="3">PGC-1 and ERR-induced regulator in muscle protein 1</fullName>
    </recommendedName>
</protein>
<dbReference type="GO" id="GO:0005634">
    <property type="term" value="C:nucleus"/>
    <property type="evidence" value="ECO:0007669"/>
    <property type="project" value="TreeGrafter"/>
</dbReference>
<keyword evidence="2" id="KW-1185">Reference proteome</keyword>
<proteinExistence type="predicted"/>
<gene>
    <name evidence="1" type="ORF">PLEPLA_LOCUS40208</name>
</gene>
<dbReference type="PANTHER" id="PTHR47282">
    <property type="entry name" value="PGC-1 AND ERR-INDUCED REGULATOR IN MUSCLE PROTEIN 1"/>
    <property type="match status" value="1"/>
</dbReference>
<reference evidence="1" key="1">
    <citation type="submission" date="2020-03" db="EMBL/GenBank/DDBJ databases">
        <authorList>
            <person name="Weist P."/>
        </authorList>
    </citation>
    <scope>NUCLEOTIDE SEQUENCE</scope>
</reference>
<evidence type="ECO:0000313" key="2">
    <source>
        <dbReference type="Proteomes" id="UP001153269"/>
    </source>
</evidence>
<dbReference type="GO" id="GO:0005737">
    <property type="term" value="C:cytoplasm"/>
    <property type="evidence" value="ECO:0007669"/>
    <property type="project" value="TreeGrafter"/>
</dbReference>
<sequence>MPKQADMDSLPSSWTDGYRISVSDIFQYLFGEYDTETFFCPLISAEDQTKGEQGPICSYSRSACRNLQFPEAYEGFFASSSSDDSSVESDEEDNCGPVRVVTRFTHNANSSQISTDIYDHFFTDSDLRENFFWKATLSFRNVHFSRITVQKQTLPSSRTSHVPVRQSGRSLQRTLYPSKALGNQDVMFPDPLLYHLEDRISRQQALQPFRNEGLQTADSNPRLDSLLLPLRQSDMCLVCIAFASWVLKTANPQVGDAWKAVLLANVSALSAIRYLRKYVKMEAAASEKELLCSRYTSPVKLSIFP</sequence>
<accession>A0A9N7Z1Q7</accession>